<evidence type="ECO:0000313" key="2">
    <source>
        <dbReference type="Proteomes" id="UP000799439"/>
    </source>
</evidence>
<protein>
    <submittedName>
        <fullName evidence="1">Uncharacterized protein</fullName>
    </submittedName>
</protein>
<dbReference type="Proteomes" id="UP000799439">
    <property type="component" value="Unassembled WGS sequence"/>
</dbReference>
<sequence>MAVPADKEAQLAAWLSHVVGGPSVQVSNGIVPQPPVIAIDSGYTDPQAIETYNALKDVQSIFELYIGLLTIQSGTSYDITKSDQAIMAFESQARFAQQALYGPLQMIFNANSGSKQNFYQVVNRSDLHRTFLSAVFERFGFEQAVIGRLDAVLTSYVKSLQAIPIGVQGSKTVDFALRVSRVARQNISGDDSNPIFVYNPMSTLIVLQIKTDSYTKAITKGSDDKCILSMDITTQEMQLNLRIFREMKPRFEQLFSLTTHSSLAEYSQALNQRVDIQSN</sequence>
<keyword evidence="2" id="KW-1185">Reference proteome</keyword>
<name>A0A9P4IYJ0_9PEZI</name>
<gene>
    <name evidence="1" type="ORF">K461DRAFT_271654</name>
</gene>
<organism evidence="1 2">
    <name type="scientific">Myriangium duriaei CBS 260.36</name>
    <dbReference type="NCBI Taxonomy" id="1168546"/>
    <lineage>
        <taxon>Eukaryota</taxon>
        <taxon>Fungi</taxon>
        <taxon>Dikarya</taxon>
        <taxon>Ascomycota</taxon>
        <taxon>Pezizomycotina</taxon>
        <taxon>Dothideomycetes</taxon>
        <taxon>Dothideomycetidae</taxon>
        <taxon>Myriangiales</taxon>
        <taxon>Myriangiaceae</taxon>
        <taxon>Myriangium</taxon>
    </lineage>
</organism>
<reference evidence="1" key="1">
    <citation type="journal article" date="2020" name="Stud. Mycol.">
        <title>101 Dothideomycetes genomes: a test case for predicting lifestyles and emergence of pathogens.</title>
        <authorList>
            <person name="Haridas S."/>
            <person name="Albert R."/>
            <person name="Binder M."/>
            <person name="Bloem J."/>
            <person name="Labutti K."/>
            <person name="Salamov A."/>
            <person name="Andreopoulos B."/>
            <person name="Baker S."/>
            <person name="Barry K."/>
            <person name="Bills G."/>
            <person name="Bluhm B."/>
            <person name="Cannon C."/>
            <person name="Castanera R."/>
            <person name="Culley D."/>
            <person name="Daum C."/>
            <person name="Ezra D."/>
            <person name="Gonzalez J."/>
            <person name="Henrissat B."/>
            <person name="Kuo A."/>
            <person name="Liang C."/>
            <person name="Lipzen A."/>
            <person name="Lutzoni F."/>
            <person name="Magnuson J."/>
            <person name="Mondo S."/>
            <person name="Nolan M."/>
            <person name="Ohm R."/>
            <person name="Pangilinan J."/>
            <person name="Park H.-J."/>
            <person name="Ramirez L."/>
            <person name="Alfaro M."/>
            <person name="Sun H."/>
            <person name="Tritt A."/>
            <person name="Yoshinaga Y."/>
            <person name="Zwiers L.-H."/>
            <person name="Turgeon B."/>
            <person name="Goodwin S."/>
            <person name="Spatafora J."/>
            <person name="Crous P."/>
            <person name="Grigoriev I."/>
        </authorList>
    </citation>
    <scope>NUCLEOTIDE SEQUENCE</scope>
    <source>
        <strain evidence="1">CBS 260.36</strain>
    </source>
</reference>
<dbReference type="EMBL" id="ML996092">
    <property type="protein sequence ID" value="KAF2149088.1"/>
    <property type="molecule type" value="Genomic_DNA"/>
</dbReference>
<dbReference type="OrthoDB" id="3869598at2759"/>
<dbReference type="AlphaFoldDB" id="A0A9P4IYJ0"/>
<accession>A0A9P4IYJ0</accession>
<evidence type="ECO:0000313" key="1">
    <source>
        <dbReference type="EMBL" id="KAF2149088.1"/>
    </source>
</evidence>
<proteinExistence type="predicted"/>
<comment type="caution">
    <text evidence="1">The sequence shown here is derived from an EMBL/GenBank/DDBJ whole genome shotgun (WGS) entry which is preliminary data.</text>
</comment>